<evidence type="ECO:0000313" key="1">
    <source>
        <dbReference type="EMBL" id="ASV74305.1"/>
    </source>
</evidence>
<dbReference type="InterPro" id="IPR021409">
    <property type="entry name" value="DUF3047"/>
</dbReference>
<sequence length="231" mass="26026">MALVSVASIAAGEESQKVFGFHGPLVSRWLTNVSWPSPWEYQKAGLGGDVRITVEADPQNPHQRVLRLRAVRASFVLYQDLRSRPFAADRYPQLSWGWKALTLPRGGNANYDSTNDQVLQVYLAFRRSDGYDVIGYVWDNPAREGDKDVIHRTYNSLIFGRVELYTLVLRRGTAEDWLTETRNVVEDHDKYFKGSHPHVVAIGIWCDSDHTSSVAEGLIGPLTFSQPPAKP</sequence>
<evidence type="ECO:0008006" key="3">
    <source>
        <dbReference type="Google" id="ProtNLM"/>
    </source>
</evidence>
<dbReference type="Pfam" id="PF11249">
    <property type="entry name" value="DUF3047"/>
    <property type="match status" value="1"/>
</dbReference>
<accession>A0A286REB4</accession>
<keyword evidence="2" id="KW-1185">Reference proteome</keyword>
<dbReference type="AlphaFoldDB" id="A0A286REB4"/>
<dbReference type="KEGG" id="ttf:THTE_1703"/>
<dbReference type="RefSeq" id="WP_157731848.1">
    <property type="nucleotide sequence ID" value="NZ_CP018477.1"/>
</dbReference>
<dbReference type="EMBL" id="CP018477">
    <property type="protein sequence ID" value="ASV74305.1"/>
    <property type="molecule type" value="Genomic_DNA"/>
</dbReference>
<dbReference type="Proteomes" id="UP000215086">
    <property type="component" value="Chromosome"/>
</dbReference>
<reference evidence="1 2" key="1">
    <citation type="journal article" name="Front. Microbiol.">
        <title>Sugar Metabolism of the First Thermophilic Planctomycete Thermogutta terrifontis: Comparative Genomic and Transcriptomic Approaches.</title>
        <authorList>
            <person name="Elcheninov A.G."/>
            <person name="Menzel P."/>
            <person name="Gudbergsdottir S.R."/>
            <person name="Slesarev A.I."/>
            <person name="Kadnikov V.V."/>
            <person name="Krogh A."/>
            <person name="Bonch-Osmolovskaya E.A."/>
            <person name="Peng X."/>
            <person name="Kublanov I.V."/>
        </authorList>
    </citation>
    <scope>NUCLEOTIDE SEQUENCE [LARGE SCALE GENOMIC DNA]</scope>
    <source>
        <strain evidence="1 2">R1</strain>
    </source>
</reference>
<proteinExistence type="predicted"/>
<gene>
    <name evidence="1" type="ORF">THTE_1703</name>
</gene>
<evidence type="ECO:0000313" key="2">
    <source>
        <dbReference type="Proteomes" id="UP000215086"/>
    </source>
</evidence>
<dbReference type="OrthoDB" id="9775969at2"/>
<protein>
    <recommendedName>
        <fullName evidence="3">DUF3047 domain-containing protein</fullName>
    </recommendedName>
</protein>
<name>A0A286REB4_9BACT</name>
<organism evidence="1 2">
    <name type="scientific">Thermogutta terrifontis</name>
    <dbReference type="NCBI Taxonomy" id="1331910"/>
    <lineage>
        <taxon>Bacteria</taxon>
        <taxon>Pseudomonadati</taxon>
        <taxon>Planctomycetota</taxon>
        <taxon>Planctomycetia</taxon>
        <taxon>Pirellulales</taxon>
        <taxon>Thermoguttaceae</taxon>
        <taxon>Thermogutta</taxon>
    </lineage>
</organism>